<dbReference type="InterPro" id="IPR003615">
    <property type="entry name" value="HNH_nuc"/>
</dbReference>
<evidence type="ECO:0000313" key="3">
    <source>
        <dbReference type="EMBL" id="MEI4270342.1"/>
    </source>
</evidence>
<name>A0ABU8DNH3_9ACTN</name>
<feature type="domain" description="HNH nuclease" evidence="2">
    <location>
        <begin position="458"/>
        <end position="515"/>
    </location>
</feature>
<feature type="region of interest" description="Disordered" evidence="1">
    <location>
        <begin position="333"/>
        <end position="366"/>
    </location>
</feature>
<evidence type="ECO:0000256" key="1">
    <source>
        <dbReference type="SAM" id="MobiDB-lite"/>
    </source>
</evidence>
<proteinExistence type="predicted"/>
<reference evidence="3 4" key="1">
    <citation type="submission" date="2024-03" db="EMBL/GenBank/DDBJ databases">
        <title>Draft genome sequence of Klenkia sp. LSe6-5.</title>
        <authorList>
            <person name="Duangmal K."/>
            <person name="Chantavorakit T."/>
        </authorList>
    </citation>
    <scope>NUCLEOTIDE SEQUENCE [LARGE SCALE GENOMIC DNA]</scope>
    <source>
        <strain evidence="3 4">LSe6-5</strain>
    </source>
</reference>
<dbReference type="EMBL" id="JBAPLU010000001">
    <property type="protein sequence ID" value="MEI4270342.1"/>
    <property type="molecule type" value="Genomic_DNA"/>
</dbReference>
<dbReference type="SMART" id="SM00507">
    <property type="entry name" value="HNHc"/>
    <property type="match status" value="1"/>
</dbReference>
<dbReference type="RefSeq" id="WP_336402587.1">
    <property type="nucleotide sequence ID" value="NZ_JBAPLU010000001.1"/>
</dbReference>
<dbReference type="Gene3D" id="1.10.30.50">
    <property type="match status" value="1"/>
</dbReference>
<dbReference type="Proteomes" id="UP001361570">
    <property type="component" value="Unassembled WGS sequence"/>
</dbReference>
<protein>
    <submittedName>
        <fullName evidence="3">DUF222 domain-containing protein</fullName>
    </submittedName>
</protein>
<gene>
    <name evidence="3" type="ORF">TEK04_01280</name>
</gene>
<dbReference type="InterPro" id="IPR003870">
    <property type="entry name" value="DUF222"/>
</dbReference>
<comment type="caution">
    <text evidence="3">The sequence shown here is derived from an EMBL/GenBank/DDBJ whole genome shotgun (WGS) entry which is preliminary data.</text>
</comment>
<dbReference type="Pfam" id="PF02720">
    <property type="entry name" value="DUF222"/>
    <property type="match status" value="1"/>
</dbReference>
<evidence type="ECO:0000313" key="4">
    <source>
        <dbReference type="Proteomes" id="UP001361570"/>
    </source>
</evidence>
<evidence type="ECO:0000259" key="2">
    <source>
        <dbReference type="SMART" id="SM00507"/>
    </source>
</evidence>
<sequence>MTVDGTVVGMVVGSRFGLTLGIGQVEVYASAAARAAVLEAERLAQVAAGYPDEAIHRPTRLSELLVDHADRAGIHAVLRDVAEAQAELHALQAAAITRLAALQPGTTALPGAADHADDRPADDRAADDWVADEVAVVLGIATSSAATLVGKQRALVDQLPQVWAALAEGRIDVRRATVLVDTLAHRKHSAGGALPDDVVDHAAHQGLAWIAEGIGPTPLADRVAGVLIAADPAEAERRAERRRAKQNTTTVGTGDGLATFRSDHLDADHAAQMQTVIDAMAATMKRNGDRRPIGVLRTHAHHQLITRPWQALPDDVAAARWNLNLRADLADLDHEGPLGTAPTPTAASSEDPGTRDPDDPDDPDDLRVCGSGVGAIGGLPVSPVAVADLLARVDALLRTGTPGRTGGGQLTGNVWFQIVDATGRLRALTTLTEARAALRRGTGLGPPPAIDRYTPTPAQIRFIKARDQHCRFPGCHRPAEYADLDHVIPYDHHDPHHGGPTCITNLVCLCRHHHRLKTHAEGWHFAMDPDGTLHVTPPGGPTRTTRPTTLAEAHVGTEVDHVIELLGPIPKRYRTPTPAERATRRAAAAERARLAAQIDADLDAALARAAAGLPLWPTTDAPDDDQDPPPF</sequence>
<accession>A0ABU8DNH3</accession>
<organism evidence="3 4">
    <name type="scientific">Klenkia sesuvii</name>
    <dbReference type="NCBI Taxonomy" id="3103137"/>
    <lineage>
        <taxon>Bacteria</taxon>
        <taxon>Bacillati</taxon>
        <taxon>Actinomycetota</taxon>
        <taxon>Actinomycetes</taxon>
        <taxon>Geodermatophilales</taxon>
        <taxon>Geodermatophilaceae</taxon>
        <taxon>Klenkia</taxon>
    </lineage>
</organism>
<keyword evidence="4" id="KW-1185">Reference proteome</keyword>
<dbReference type="CDD" id="cd00085">
    <property type="entry name" value="HNHc"/>
    <property type="match status" value="1"/>
</dbReference>